<proteinExistence type="predicted"/>
<feature type="transmembrane region" description="Helical" evidence="1">
    <location>
        <begin position="6"/>
        <end position="25"/>
    </location>
</feature>
<evidence type="ECO:0000313" key="2">
    <source>
        <dbReference type="EMBL" id="MCT2585200.1"/>
    </source>
</evidence>
<accession>A0ABT2JBH3</accession>
<evidence type="ECO:0000256" key="1">
    <source>
        <dbReference type="SAM" id="Phobius"/>
    </source>
</evidence>
<protein>
    <recommendedName>
        <fullName evidence="4">Secreted protein</fullName>
    </recommendedName>
</protein>
<reference evidence="2 3" key="1">
    <citation type="submission" date="2021-02" db="EMBL/GenBank/DDBJ databases">
        <title>Actinophytocola xerophila sp. nov., isolated from soil of cotton cropping field.</title>
        <authorList>
            <person name="Huang R."/>
            <person name="Chen X."/>
            <person name="Ge X."/>
            <person name="Liu W."/>
        </authorList>
    </citation>
    <scope>NUCLEOTIDE SEQUENCE [LARGE SCALE GENOMIC DNA]</scope>
    <source>
        <strain evidence="2 3">S1-96</strain>
    </source>
</reference>
<gene>
    <name evidence="2" type="ORF">JT362_18965</name>
</gene>
<dbReference type="Proteomes" id="UP001156441">
    <property type="component" value="Unassembled WGS sequence"/>
</dbReference>
<evidence type="ECO:0000313" key="3">
    <source>
        <dbReference type="Proteomes" id="UP001156441"/>
    </source>
</evidence>
<comment type="caution">
    <text evidence="2">The sequence shown here is derived from an EMBL/GenBank/DDBJ whole genome shotgun (WGS) entry which is preliminary data.</text>
</comment>
<keyword evidence="3" id="KW-1185">Reference proteome</keyword>
<keyword evidence="1" id="KW-1133">Transmembrane helix</keyword>
<dbReference type="RefSeq" id="WP_260192713.1">
    <property type="nucleotide sequence ID" value="NZ_JAFFZE010000015.1"/>
</dbReference>
<keyword evidence="1" id="KW-0812">Transmembrane</keyword>
<sequence>MPTTVVIVVLVVIGVAALVTVPLMIRSTRRQVVEDVPADGPRPALDSPARVWTERGERVVRELGDTLGEHADPLGISTDAAHVVAELRLTASRVAELDHALARIPVPSLEEELRTLGVALAEAEASGRPAATDLARSHEAVTARLAAAARGRDAREALLARMRATVTELELARDELTELVADLGGTSRADHVEDTAAGRLAGRLDALREGLVQVRDMSDPEIGSGSQG</sequence>
<evidence type="ECO:0008006" key="4">
    <source>
        <dbReference type="Google" id="ProtNLM"/>
    </source>
</evidence>
<organism evidence="2 3">
    <name type="scientific">Actinophytocola gossypii</name>
    <dbReference type="NCBI Taxonomy" id="2812003"/>
    <lineage>
        <taxon>Bacteria</taxon>
        <taxon>Bacillati</taxon>
        <taxon>Actinomycetota</taxon>
        <taxon>Actinomycetes</taxon>
        <taxon>Pseudonocardiales</taxon>
        <taxon>Pseudonocardiaceae</taxon>
    </lineage>
</organism>
<name>A0ABT2JBH3_9PSEU</name>
<keyword evidence="1" id="KW-0472">Membrane</keyword>
<dbReference type="EMBL" id="JAFFZE010000015">
    <property type="protein sequence ID" value="MCT2585200.1"/>
    <property type="molecule type" value="Genomic_DNA"/>
</dbReference>